<name>A0ABP9R9W8_9PSEU</name>
<sequence length="315" mass="32990">MRILVVGAGATGGFFGGRLAEAGRDVTFLVRPGRAAVLRERGLRIVGRGEPSVIRPRLVLADQLADPYDLILLGVKATGLRGALEDLAPAVGPDTRIVPMLNGMRHIDDLVECFGDTSVLGGVAMVQATVDEHGDIQRLGDLRSLFYGNLNGQPDARLEDVHTALGGAGFNTDISPDILGDMWAKWVFIASVGAVTCLMRGTVGDVASTPGGVEFAEAVVAECASVATAAGHPVPEANLRTTLATVTDVDSVHASSTYRDLVAGNPVEVEQIFGDLVRRADELDVPVPVIRLTTLHLRVHQQRISAGGPAGRGAA</sequence>
<dbReference type="InterPro" id="IPR013332">
    <property type="entry name" value="KPR_N"/>
</dbReference>
<evidence type="ECO:0000256" key="2">
    <source>
        <dbReference type="ARBA" id="ARBA00022857"/>
    </source>
</evidence>
<dbReference type="Pfam" id="PF08546">
    <property type="entry name" value="ApbA_C"/>
    <property type="match status" value="1"/>
</dbReference>
<protein>
    <recommendedName>
        <fullName evidence="4">2-dehydropantoate 2-reductase</fullName>
        <ecNumber evidence="4">1.1.1.169</ecNumber>
    </recommendedName>
    <alternativeName>
        <fullName evidence="4">Ketopantoate reductase</fullName>
    </alternativeName>
</protein>
<dbReference type="Proteomes" id="UP001428817">
    <property type="component" value="Unassembled WGS sequence"/>
</dbReference>
<dbReference type="Pfam" id="PF02558">
    <property type="entry name" value="ApbA"/>
    <property type="match status" value="1"/>
</dbReference>
<keyword evidence="2 4" id="KW-0521">NADP</keyword>
<dbReference type="InterPro" id="IPR008927">
    <property type="entry name" value="6-PGluconate_DH-like_C_sf"/>
</dbReference>
<reference evidence="8" key="1">
    <citation type="journal article" date="2019" name="Int. J. Syst. Evol. Microbiol.">
        <title>The Global Catalogue of Microorganisms (GCM) 10K type strain sequencing project: providing services to taxonomists for standard genome sequencing and annotation.</title>
        <authorList>
            <consortium name="The Broad Institute Genomics Platform"/>
            <consortium name="The Broad Institute Genome Sequencing Center for Infectious Disease"/>
            <person name="Wu L."/>
            <person name="Ma J."/>
        </authorList>
    </citation>
    <scope>NUCLEOTIDE SEQUENCE [LARGE SCALE GENOMIC DNA]</scope>
    <source>
        <strain evidence="8">JCM 18303</strain>
    </source>
</reference>
<dbReference type="SUPFAM" id="SSF51735">
    <property type="entry name" value="NAD(P)-binding Rossmann-fold domains"/>
    <property type="match status" value="1"/>
</dbReference>
<feature type="domain" description="Ketopantoate reductase N-terminal" evidence="5">
    <location>
        <begin position="3"/>
        <end position="150"/>
    </location>
</feature>
<dbReference type="EMBL" id="BAABJP010000055">
    <property type="protein sequence ID" value="GAA5173260.1"/>
    <property type="molecule type" value="Genomic_DNA"/>
</dbReference>
<dbReference type="EC" id="1.1.1.169" evidence="4"/>
<dbReference type="PANTHER" id="PTHR21708:SF26">
    <property type="entry name" value="2-DEHYDROPANTOATE 2-REDUCTASE"/>
    <property type="match status" value="1"/>
</dbReference>
<dbReference type="RefSeq" id="WP_185065563.1">
    <property type="nucleotide sequence ID" value="NZ_BAABJP010000055.1"/>
</dbReference>
<dbReference type="Gene3D" id="3.40.50.720">
    <property type="entry name" value="NAD(P)-binding Rossmann-like Domain"/>
    <property type="match status" value="1"/>
</dbReference>
<evidence type="ECO:0000256" key="4">
    <source>
        <dbReference type="RuleBase" id="RU362068"/>
    </source>
</evidence>
<comment type="catalytic activity">
    <reaction evidence="4">
        <text>(R)-pantoate + NADP(+) = 2-dehydropantoate + NADPH + H(+)</text>
        <dbReference type="Rhea" id="RHEA:16233"/>
        <dbReference type="ChEBI" id="CHEBI:11561"/>
        <dbReference type="ChEBI" id="CHEBI:15378"/>
        <dbReference type="ChEBI" id="CHEBI:15980"/>
        <dbReference type="ChEBI" id="CHEBI:57783"/>
        <dbReference type="ChEBI" id="CHEBI:58349"/>
        <dbReference type="EC" id="1.1.1.169"/>
    </reaction>
</comment>
<dbReference type="InterPro" id="IPR003710">
    <property type="entry name" value="ApbA"/>
</dbReference>
<dbReference type="InterPro" id="IPR051402">
    <property type="entry name" value="KPR-Related"/>
</dbReference>
<comment type="pathway">
    <text evidence="4">Cofactor biosynthesis; (R)-pantothenate biosynthesis; (R)-pantoate from 3-methyl-2-oxobutanoate: step 2/2.</text>
</comment>
<dbReference type="PANTHER" id="PTHR21708">
    <property type="entry name" value="PROBABLE 2-DEHYDROPANTOATE 2-REDUCTASE"/>
    <property type="match status" value="1"/>
</dbReference>
<dbReference type="NCBIfam" id="TIGR00745">
    <property type="entry name" value="apbA_panE"/>
    <property type="match status" value="1"/>
</dbReference>
<evidence type="ECO:0000313" key="7">
    <source>
        <dbReference type="EMBL" id="GAA5173260.1"/>
    </source>
</evidence>
<evidence type="ECO:0000313" key="8">
    <source>
        <dbReference type="Proteomes" id="UP001428817"/>
    </source>
</evidence>
<organism evidence="7 8">
    <name type="scientific">Pseudonocardia eucalypti</name>
    <dbReference type="NCBI Taxonomy" id="648755"/>
    <lineage>
        <taxon>Bacteria</taxon>
        <taxon>Bacillati</taxon>
        <taxon>Actinomycetota</taxon>
        <taxon>Actinomycetes</taxon>
        <taxon>Pseudonocardiales</taxon>
        <taxon>Pseudonocardiaceae</taxon>
        <taxon>Pseudonocardia</taxon>
    </lineage>
</organism>
<dbReference type="InterPro" id="IPR013752">
    <property type="entry name" value="KPA_reductase"/>
</dbReference>
<comment type="caution">
    <text evidence="7">The sequence shown here is derived from an EMBL/GenBank/DDBJ whole genome shotgun (WGS) entry which is preliminary data.</text>
</comment>
<comment type="function">
    <text evidence="4">Catalyzes the NADPH-dependent reduction of ketopantoate into pantoic acid.</text>
</comment>
<dbReference type="Gene3D" id="1.10.1040.10">
    <property type="entry name" value="N-(1-d-carboxylethyl)-l-norvaline Dehydrogenase, domain 2"/>
    <property type="match status" value="1"/>
</dbReference>
<evidence type="ECO:0000256" key="1">
    <source>
        <dbReference type="ARBA" id="ARBA00007870"/>
    </source>
</evidence>
<evidence type="ECO:0000256" key="3">
    <source>
        <dbReference type="ARBA" id="ARBA00023002"/>
    </source>
</evidence>
<dbReference type="InterPro" id="IPR013328">
    <property type="entry name" value="6PGD_dom2"/>
</dbReference>
<dbReference type="SUPFAM" id="SSF48179">
    <property type="entry name" value="6-phosphogluconate dehydrogenase C-terminal domain-like"/>
    <property type="match status" value="1"/>
</dbReference>
<keyword evidence="8" id="KW-1185">Reference proteome</keyword>
<keyword evidence="3 4" id="KW-0560">Oxidoreductase</keyword>
<evidence type="ECO:0000259" key="5">
    <source>
        <dbReference type="Pfam" id="PF02558"/>
    </source>
</evidence>
<evidence type="ECO:0000259" key="6">
    <source>
        <dbReference type="Pfam" id="PF08546"/>
    </source>
</evidence>
<keyword evidence="4" id="KW-0566">Pantothenate biosynthesis</keyword>
<feature type="domain" description="Ketopantoate reductase C-terminal" evidence="6">
    <location>
        <begin position="177"/>
        <end position="298"/>
    </location>
</feature>
<gene>
    <name evidence="7" type="ORF">GCM10023321_74380</name>
</gene>
<proteinExistence type="inferred from homology"/>
<comment type="similarity">
    <text evidence="1 4">Belongs to the ketopantoate reductase family.</text>
</comment>
<dbReference type="InterPro" id="IPR036291">
    <property type="entry name" value="NAD(P)-bd_dom_sf"/>
</dbReference>
<accession>A0ABP9R9W8</accession>